<dbReference type="Proteomes" id="UP000041770">
    <property type="component" value="Unassembled WGS sequence"/>
</dbReference>
<organism evidence="2 3">
    <name type="scientific">Vibrio cholerae</name>
    <dbReference type="NCBI Taxonomy" id="666"/>
    <lineage>
        <taxon>Bacteria</taxon>
        <taxon>Pseudomonadati</taxon>
        <taxon>Pseudomonadota</taxon>
        <taxon>Gammaproteobacteria</taxon>
        <taxon>Vibrionales</taxon>
        <taxon>Vibrionaceae</taxon>
        <taxon>Vibrio</taxon>
    </lineage>
</organism>
<evidence type="ECO:0000313" key="3">
    <source>
        <dbReference type="Proteomes" id="UP000041770"/>
    </source>
</evidence>
<accession>A0A656A6D1</accession>
<name>A0A656A6D1_VIBCL</name>
<protein>
    <submittedName>
        <fullName evidence="2">Uncharacterized protein</fullName>
    </submittedName>
</protein>
<proteinExistence type="predicted"/>
<dbReference type="AlphaFoldDB" id="A0A656A6D1"/>
<evidence type="ECO:0000256" key="1">
    <source>
        <dbReference type="SAM" id="MobiDB-lite"/>
    </source>
</evidence>
<evidence type="ECO:0000313" key="2">
    <source>
        <dbReference type="EMBL" id="CSC55752.1"/>
    </source>
</evidence>
<feature type="region of interest" description="Disordered" evidence="1">
    <location>
        <begin position="38"/>
        <end position="64"/>
    </location>
</feature>
<gene>
    <name evidence="2" type="ORF">ERS013200_01663</name>
</gene>
<reference evidence="2 3" key="1">
    <citation type="submission" date="2015-07" db="EMBL/GenBank/DDBJ databases">
        <authorList>
            <consortium name="Pathogen Informatics"/>
        </authorList>
    </citation>
    <scope>NUCLEOTIDE SEQUENCE [LARGE SCALE GENOMIC DNA]</scope>
    <source>
        <strain evidence="2 3">A316</strain>
    </source>
</reference>
<dbReference type="EMBL" id="CWQY01000009">
    <property type="protein sequence ID" value="CSC55752.1"/>
    <property type="molecule type" value="Genomic_DNA"/>
</dbReference>
<sequence length="81" mass="8339">MPSASFSTAIASRLCSHRNSLCVIGAGRALEPFESTSFATNSPSAASSSASSEGAIVRRSQPASSRISPMLRKLAPITTVL</sequence>
<feature type="compositionally biased region" description="Low complexity" evidence="1">
    <location>
        <begin position="38"/>
        <end position="52"/>
    </location>
</feature>